<feature type="binding site" evidence="5">
    <location>
        <position position="261"/>
    </location>
    <ligand>
        <name>Mg(2+)</name>
        <dbReference type="ChEBI" id="CHEBI:18420"/>
        <label>1</label>
    </ligand>
</feature>
<evidence type="ECO:0000256" key="4">
    <source>
        <dbReference type="ARBA" id="ARBA00022842"/>
    </source>
</evidence>
<evidence type="ECO:0000313" key="9">
    <source>
        <dbReference type="EMBL" id="KIY46288.1"/>
    </source>
</evidence>
<dbReference type="EMBL" id="KN882036">
    <property type="protein sequence ID" value="KIY46288.1"/>
    <property type="molecule type" value="Genomic_DNA"/>
</dbReference>
<feature type="region of interest" description="Disordered" evidence="7">
    <location>
        <begin position="1"/>
        <end position="96"/>
    </location>
</feature>
<dbReference type="GO" id="GO:0046872">
    <property type="term" value="F:metal ion binding"/>
    <property type="evidence" value="ECO:0007669"/>
    <property type="project" value="UniProtKB-KW"/>
</dbReference>
<evidence type="ECO:0000256" key="1">
    <source>
        <dbReference type="ARBA" id="ARBA00007092"/>
    </source>
</evidence>
<proteinExistence type="inferred from homology"/>
<name>A0A0D7A618_9AGAR</name>
<dbReference type="SUPFAM" id="SSF56219">
    <property type="entry name" value="DNase I-like"/>
    <property type="match status" value="1"/>
</dbReference>
<dbReference type="PANTHER" id="PTHR22748">
    <property type="entry name" value="AP ENDONUCLEASE"/>
    <property type="match status" value="1"/>
</dbReference>
<feature type="binding site" evidence="5">
    <location>
        <position position="100"/>
    </location>
    <ligand>
        <name>Mg(2+)</name>
        <dbReference type="ChEBI" id="CHEBI:18420"/>
        <label>1</label>
    </ligand>
</feature>
<keyword evidence="10" id="KW-1185">Reference proteome</keyword>
<comment type="cofactor">
    <cofactor evidence="5">
        <name>Mg(2+)</name>
        <dbReference type="ChEBI" id="CHEBI:18420"/>
    </cofactor>
    <cofactor evidence="5">
        <name>Mn(2+)</name>
        <dbReference type="ChEBI" id="CHEBI:29035"/>
    </cofactor>
    <text evidence="5">Probably binds two magnesium or manganese ions per subunit.</text>
</comment>
<keyword evidence="4 5" id="KW-0460">Magnesium</keyword>
<feature type="compositionally biased region" description="Polar residues" evidence="7">
    <location>
        <begin position="25"/>
        <end position="47"/>
    </location>
</feature>
<evidence type="ECO:0000256" key="3">
    <source>
        <dbReference type="ARBA" id="ARBA00022801"/>
    </source>
</evidence>
<gene>
    <name evidence="9" type="ORF">FISHEDRAFT_60473</name>
</gene>
<accession>A0A0D7A618</accession>
<keyword evidence="3" id="KW-0378">Hydrolase</keyword>
<sequence>MLESNTALDKAEYKPLCLRGGNGSEQGDTDGSSQTGQQAENKPSNIQQRRRRARRVGGRRINWSRARDLAPPQRDGPPPRGRRGQKKRSSKATTKIASWNMRGRGIITSASEDMTTESKWLHINQIVKDRRIGVLAIQETHLTDEHTAELHDLFGKHLRIISSSHPTNPSQAAGIAIVLNREQVEADQASYETIVPGRAVLVSLPWSDERPLNILAVYAPNLNKYSDAGENLNALFWKEIILKLEELPHTPNIDILLGDTNMVEDGIDWLPMHIDNAAASDALDDFKLMYNLSDGWRQAHPTERAYTYHQKATGSKSRIDRIYTTEGIS</sequence>
<dbReference type="GO" id="GO:0003906">
    <property type="term" value="F:DNA-(apurinic or apyrimidinic site) endonuclease activity"/>
    <property type="evidence" value="ECO:0007669"/>
    <property type="project" value="TreeGrafter"/>
</dbReference>
<comment type="similarity">
    <text evidence="1">Belongs to the DNA repair enzymes AP/ExoA family.</text>
</comment>
<keyword evidence="2 5" id="KW-0479">Metal-binding</keyword>
<evidence type="ECO:0000259" key="8">
    <source>
        <dbReference type="Pfam" id="PF03372"/>
    </source>
</evidence>
<keyword evidence="5" id="KW-0464">Manganese</keyword>
<feature type="domain" description="Endonuclease/exonuclease/phosphatase" evidence="8">
    <location>
        <begin position="97"/>
        <end position="327"/>
    </location>
</feature>
<feature type="compositionally biased region" description="Basic residues" evidence="7">
    <location>
        <begin position="80"/>
        <end position="90"/>
    </location>
</feature>
<dbReference type="PANTHER" id="PTHR22748:SF6">
    <property type="entry name" value="DNA-(APURINIC OR APYRIMIDINIC SITE) ENDONUCLEASE"/>
    <property type="match status" value="1"/>
</dbReference>
<dbReference type="AlphaFoldDB" id="A0A0D7A618"/>
<protein>
    <submittedName>
        <fullName evidence="9">DNase I-like protein</fullName>
    </submittedName>
</protein>
<dbReference type="GO" id="GO:0005634">
    <property type="term" value="C:nucleus"/>
    <property type="evidence" value="ECO:0007669"/>
    <property type="project" value="TreeGrafter"/>
</dbReference>
<dbReference type="GO" id="GO:0006284">
    <property type="term" value="P:base-excision repair"/>
    <property type="evidence" value="ECO:0007669"/>
    <property type="project" value="TreeGrafter"/>
</dbReference>
<evidence type="ECO:0000256" key="6">
    <source>
        <dbReference type="PIRSR" id="PIRSR604808-3"/>
    </source>
</evidence>
<dbReference type="GO" id="GO:0008081">
    <property type="term" value="F:phosphoric diester hydrolase activity"/>
    <property type="evidence" value="ECO:0007669"/>
    <property type="project" value="TreeGrafter"/>
</dbReference>
<dbReference type="InterPro" id="IPR005135">
    <property type="entry name" value="Endo/exonuclease/phosphatase"/>
</dbReference>
<feature type="compositionally biased region" description="Basic residues" evidence="7">
    <location>
        <begin position="48"/>
        <end position="58"/>
    </location>
</feature>
<feature type="site" description="Transition state stabilizer" evidence="6">
    <location>
        <position position="261"/>
    </location>
</feature>
<dbReference type="InterPro" id="IPR004808">
    <property type="entry name" value="AP_endonuc_1"/>
</dbReference>
<evidence type="ECO:0000256" key="7">
    <source>
        <dbReference type="SAM" id="MobiDB-lite"/>
    </source>
</evidence>
<dbReference type="Proteomes" id="UP000054144">
    <property type="component" value="Unassembled WGS sequence"/>
</dbReference>
<evidence type="ECO:0000313" key="10">
    <source>
        <dbReference type="Proteomes" id="UP000054144"/>
    </source>
</evidence>
<dbReference type="InterPro" id="IPR036691">
    <property type="entry name" value="Endo/exonu/phosph_ase_sf"/>
</dbReference>
<dbReference type="Gene3D" id="3.60.10.10">
    <property type="entry name" value="Endonuclease/exonuclease/phosphatase"/>
    <property type="match status" value="1"/>
</dbReference>
<feature type="binding site" evidence="5">
    <location>
        <position position="139"/>
    </location>
    <ligand>
        <name>Mg(2+)</name>
        <dbReference type="ChEBI" id="CHEBI:18420"/>
        <label>1</label>
    </ligand>
</feature>
<organism evidence="9 10">
    <name type="scientific">Fistulina hepatica ATCC 64428</name>
    <dbReference type="NCBI Taxonomy" id="1128425"/>
    <lineage>
        <taxon>Eukaryota</taxon>
        <taxon>Fungi</taxon>
        <taxon>Dikarya</taxon>
        <taxon>Basidiomycota</taxon>
        <taxon>Agaricomycotina</taxon>
        <taxon>Agaricomycetes</taxon>
        <taxon>Agaricomycetidae</taxon>
        <taxon>Agaricales</taxon>
        <taxon>Fistulinaceae</taxon>
        <taxon>Fistulina</taxon>
    </lineage>
</organism>
<evidence type="ECO:0000256" key="5">
    <source>
        <dbReference type="PIRSR" id="PIRSR604808-2"/>
    </source>
</evidence>
<dbReference type="Pfam" id="PF03372">
    <property type="entry name" value="Exo_endo_phos"/>
    <property type="match status" value="1"/>
</dbReference>
<dbReference type="OrthoDB" id="416119at2759"/>
<dbReference type="CDD" id="cd09076">
    <property type="entry name" value="L1-EN"/>
    <property type="match status" value="1"/>
</dbReference>
<feature type="binding site" evidence="5">
    <location>
        <position position="259"/>
    </location>
    <ligand>
        <name>Mg(2+)</name>
        <dbReference type="ChEBI" id="CHEBI:18420"/>
        <label>1</label>
    </ligand>
</feature>
<dbReference type="GO" id="GO:0008311">
    <property type="term" value="F:double-stranded DNA 3'-5' DNA exonuclease activity"/>
    <property type="evidence" value="ECO:0007669"/>
    <property type="project" value="TreeGrafter"/>
</dbReference>
<reference evidence="9 10" key="1">
    <citation type="journal article" date="2015" name="Fungal Genet. Biol.">
        <title>Evolution of novel wood decay mechanisms in Agaricales revealed by the genome sequences of Fistulina hepatica and Cylindrobasidium torrendii.</title>
        <authorList>
            <person name="Floudas D."/>
            <person name="Held B.W."/>
            <person name="Riley R."/>
            <person name="Nagy L.G."/>
            <person name="Koehler G."/>
            <person name="Ransdell A.S."/>
            <person name="Younus H."/>
            <person name="Chow J."/>
            <person name="Chiniquy J."/>
            <person name="Lipzen A."/>
            <person name="Tritt A."/>
            <person name="Sun H."/>
            <person name="Haridas S."/>
            <person name="LaButti K."/>
            <person name="Ohm R.A."/>
            <person name="Kues U."/>
            <person name="Blanchette R.A."/>
            <person name="Grigoriev I.V."/>
            <person name="Minto R.E."/>
            <person name="Hibbett D.S."/>
        </authorList>
    </citation>
    <scope>NUCLEOTIDE SEQUENCE [LARGE SCALE GENOMIC DNA]</scope>
    <source>
        <strain evidence="9 10">ATCC 64428</strain>
    </source>
</reference>
<evidence type="ECO:0000256" key="2">
    <source>
        <dbReference type="ARBA" id="ARBA00022723"/>
    </source>
</evidence>